<dbReference type="AlphaFoldDB" id="A0A2R6R1H4"/>
<dbReference type="EMBL" id="NKQK01000010">
    <property type="protein sequence ID" value="PSS19100.1"/>
    <property type="molecule type" value="Genomic_DNA"/>
</dbReference>
<dbReference type="Gramene" id="PSS19100">
    <property type="protein sequence ID" value="PSS19100"/>
    <property type="gene ID" value="CEY00_Acc11117"/>
</dbReference>
<reference evidence="3" key="2">
    <citation type="journal article" date="2018" name="BMC Genomics">
        <title>A manually annotated Actinidia chinensis var. chinensis (kiwifruit) genome highlights the challenges associated with draft genomes and gene prediction in plants.</title>
        <authorList>
            <person name="Pilkington S.M."/>
            <person name="Crowhurst R."/>
            <person name="Hilario E."/>
            <person name="Nardozza S."/>
            <person name="Fraser L."/>
            <person name="Peng Y."/>
            <person name="Gunaseelan K."/>
            <person name="Simpson R."/>
            <person name="Tahir J."/>
            <person name="Deroles S.C."/>
            <person name="Templeton K."/>
            <person name="Luo Z."/>
            <person name="Davy M."/>
            <person name="Cheng C."/>
            <person name="McNeilage M."/>
            <person name="Scaglione D."/>
            <person name="Liu Y."/>
            <person name="Zhang Q."/>
            <person name="Datson P."/>
            <person name="De Silva N."/>
            <person name="Gardiner S.E."/>
            <person name="Bassett H."/>
            <person name="Chagne D."/>
            <person name="McCallum J."/>
            <person name="Dzierzon H."/>
            <person name="Deng C."/>
            <person name="Wang Y.Y."/>
            <person name="Barron L."/>
            <person name="Manako K."/>
            <person name="Bowen J."/>
            <person name="Foster T.M."/>
            <person name="Erridge Z.A."/>
            <person name="Tiffin H."/>
            <person name="Waite C.N."/>
            <person name="Davies K.M."/>
            <person name="Grierson E.P."/>
            <person name="Laing W.A."/>
            <person name="Kirk R."/>
            <person name="Chen X."/>
            <person name="Wood M."/>
            <person name="Montefiori M."/>
            <person name="Brummell D.A."/>
            <person name="Schwinn K.E."/>
            <person name="Catanach A."/>
            <person name="Fullerton C."/>
            <person name="Li D."/>
            <person name="Meiyalaghan S."/>
            <person name="Nieuwenhuizen N."/>
            <person name="Read N."/>
            <person name="Prakash R."/>
            <person name="Hunter D."/>
            <person name="Zhang H."/>
            <person name="McKenzie M."/>
            <person name="Knabel M."/>
            <person name="Harris A."/>
            <person name="Allan A.C."/>
            <person name="Gleave A."/>
            <person name="Chen A."/>
            <person name="Janssen B.J."/>
            <person name="Plunkett B."/>
            <person name="Ampomah-Dwamena C."/>
            <person name="Voogd C."/>
            <person name="Leif D."/>
            <person name="Lafferty D."/>
            <person name="Souleyre E.J.F."/>
            <person name="Varkonyi-Gasic E."/>
            <person name="Gambi F."/>
            <person name="Hanley J."/>
            <person name="Yao J.L."/>
            <person name="Cheung J."/>
            <person name="David K.M."/>
            <person name="Warren B."/>
            <person name="Marsh K."/>
            <person name="Snowden K.C."/>
            <person name="Lin-Wang K."/>
            <person name="Brian L."/>
            <person name="Martinez-Sanchez M."/>
            <person name="Wang M."/>
            <person name="Ileperuma N."/>
            <person name="Macnee N."/>
            <person name="Campin R."/>
            <person name="McAtee P."/>
            <person name="Drummond R.S.M."/>
            <person name="Espley R.V."/>
            <person name="Ireland H.S."/>
            <person name="Wu R."/>
            <person name="Atkinson R.G."/>
            <person name="Karunairetnam S."/>
            <person name="Bulley S."/>
            <person name="Chunkath S."/>
            <person name="Hanley Z."/>
            <person name="Storey R."/>
            <person name="Thrimawithana A.H."/>
            <person name="Thomson S."/>
            <person name="David C."/>
            <person name="Testolin R."/>
            <person name="Huang H."/>
            <person name="Hellens R.P."/>
            <person name="Schaffer R.J."/>
        </authorList>
    </citation>
    <scope>NUCLEOTIDE SEQUENCE [LARGE SCALE GENOMIC DNA]</scope>
    <source>
        <strain evidence="3">cv. Red5</strain>
    </source>
</reference>
<organism evidence="2 3">
    <name type="scientific">Actinidia chinensis var. chinensis</name>
    <name type="common">Chinese soft-hair kiwi</name>
    <dbReference type="NCBI Taxonomy" id="1590841"/>
    <lineage>
        <taxon>Eukaryota</taxon>
        <taxon>Viridiplantae</taxon>
        <taxon>Streptophyta</taxon>
        <taxon>Embryophyta</taxon>
        <taxon>Tracheophyta</taxon>
        <taxon>Spermatophyta</taxon>
        <taxon>Magnoliopsida</taxon>
        <taxon>eudicotyledons</taxon>
        <taxon>Gunneridae</taxon>
        <taxon>Pentapetalae</taxon>
        <taxon>asterids</taxon>
        <taxon>Ericales</taxon>
        <taxon>Actinidiaceae</taxon>
        <taxon>Actinidia</taxon>
    </lineage>
</organism>
<comment type="caution">
    <text evidence="2">The sequence shown here is derived from an EMBL/GenBank/DDBJ whole genome shotgun (WGS) entry which is preliminary data.</text>
</comment>
<dbReference type="InParanoid" id="A0A2R6R1H4"/>
<reference evidence="2 3" key="1">
    <citation type="submission" date="2017-07" db="EMBL/GenBank/DDBJ databases">
        <title>An improved, manually edited Actinidia chinensis var. chinensis (kiwifruit) genome highlights the challenges associated with draft genomes and gene prediction in plants.</title>
        <authorList>
            <person name="Pilkington S."/>
            <person name="Crowhurst R."/>
            <person name="Hilario E."/>
            <person name="Nardozza S."/>
            <person name="Fraser L."/>
            <person name="Peng Y."/>
            <person name="Gunaseelan K."/>
            <person name="Simpson R."/>
            <person name="Tahir J."/>
            <person name="Deroles S."/>
            <person name="Templeton K."/>
            <person name="Luo Z."/>
            <person name="Davy M."/>
            <person name="Cheng C."/>
            <person name="Mcneilage M."/>
            <person name="Scaglione D."/>
            <person name="Liu Y."/>
            <person name="Zhang Q."/>
            <person name="Datson P."/>
            <person name="De Silva N."/>
            <person name="Gardiner S."/>
            <person name="Bassett H."/>
            <person name="Chagne D."/>
            <person name="Mccallum J."/>
            <person name="Dzierzon H."/>
            <person name="Deng C."/>
            <person name="Wang Y.-Y."/>
            <person name="Barron N."/>
            <person name="Manako K."/>
            <person name="Bowen J."/>
            <person name="Foster T."/>
            <person name="Erridge Z."/>
            <person name="Tiffin H."/>
            <person name="Waite C."/>
            <person name="Davies K."/>
            <person name="Grierson E."/>
            <person name="Laing W."/>
            <person name="Kirk R."/>
            <person name="Chen X."/>
            <person name="Wood M."/>
            <person name="Montefiori M."/>
            <person name="Brummell D."/>
            <person name="Schwinn K."/>
            <person name="Catanach A."/>
            <person name="Fullerton C."/>
            <person name="Li D."/>
            <person name="Meiyalaghan S."/>
            <person name="Nieuwenhuizen N."/>
            <person name="Read N."/>
            <person name="Prakash R."/>
            <person name="Hunter D."/>
            <person name="Zhang H."/>
            <person name="Mckenzie M."/>
            <person name="Knabel M."/>
            <person name="Harris A."/>
            <person name="Allan A."/>
            <person name="Chen A."/>
            <person name="Janssen B."/>
            <person name="Plunkett B."/>
            <person name="Dwamena C."/>
            <person name="Voogd C."/>
            <person name="Leif D."/>
            <person name="Lafferty D."/>
            <person name="Souleyre E."/>
            <person name="Varkonyi-Gasic E."/>
            <person name="Gambi F."/>
            <person name="Hanley J."/>
            <person name="Yao J.-L."/>
            <person name="Cheung J."/>
            <person name="David K."/>
            <person name="Warren B."/>
            <person name="Marsh K."/>
            <person name="Snowden K."/>
            <person name="Lin-Wang K."/>
            <person name="Brian L."/>
            <person name="Martinez-Sanchez M."/>
            <person name="Wang M."/>
            <person name="Ileperuma N."/>
            <person name="Macnee N."/>
            <person name="Campin R."/>
            <person name="Mcatee P."/>
            <person name="Drummond R."/>
            <person name="Espley R."/>
            <person name="Ireland H."/>
            <person name="Wu R."/>
            <person name="Atkinson R."/>
            <person name="Karunairetnam S."/>
            <person name="Bulley S."/>
            <person name="Chunkath S."/>
            <person name="Hanley Z."/>
            <person name="Storey R."/>
            <person name="Thrimawithana A."/>
            <person name="Thomson S."/>
            <person name="David C."/>
            <person name="Testolin R."/>
        </authorList>
    </citation>
    <scope>NUCLEOTIDE SEQUENCE [LARGE SCALE GENOMIC DNA]</scope>
    <source>
        <strain evidence="3">cv. Red5</strain>
        <tissue evidence="2">Young leaf</tissue>
    </source>
</reference>
<keyword evidence="1" id="KW-1133">Transmembrane helix</keyword>
<dbReference type="OMA" id="GYRRCET"/>
<sequence length="197" mass="22934">MDSINIINPKFNKRRLQKITTLFRFIELFFFLVLVSRFSLQIPFNFNLYGEFFGRIYAAVFSPRFVFMLGNVIVLTLFLKSGCYGNKSSVDFCAEYVPSSITEPQRRDKVKGITVETDDCRERKIRRSRSVYLGKEGGVKQSGKLSRSVAERYRKTAPAVSSCAAEEMTREEFRCAVEAFIERQQRFLREEEFSDMV</sequence>
<keyword evidence="1" id="KW-0812">Transmembrane</keyword>
<keyword evidence="1" id="KW-0472">Membrane</keyword>
<feature type="transmembrane region" description="Helical" evidence="1">
    <location>
        <begin position="56"/>
        <end position="79"/>
    </location>
</feature>
<protein>
    <submittedName>
        <fullName evidence="2">CTTNBP2 N-terminal-like protein</fullName>
    </submittedName>
</protein>
<accession>A0A2R6R1H4</accession>
<dbReference type="Proteomes" id="UP000241394">
    <property type="component" value="Chromosome LG10"/>
</dbReference>
<dbReference type="PANTHER" id="PTHR33640">
    <property type="entry name" value="TRANSMEMBRANE PROTEIN"/>
    <property type="match status" value="1"/>
</dbReference>
<name>A0A2R6R1H4_ACTCC</name>
<evidence type="ECO:0000313" key="2">
    <source>
        <dbReference type="EMBL" id="PSS19100.1"/>
    </source>
</evidence>
<dbReference type="PANTHER" id="PTHR33640:SF8">
    <property type="entry name" value="TRANSMEMBRANE PROTEIN"/>
    <property type="match status" value="1"/>
</dbReference>
<proteinExistence type="predicted"/>
<gene>
    <name evidence="2" type="ORF">CEY00_Acc11117</name>
</gene>
<dbReference type="STRING" id="1590841.A0A2R6R1H4"/>
<feature type="transmembrane region" description="Helical" evidence="1">
    <location>
        <begin position="21"/>
        <end position="44"/>
    </location>
</feature>
<evidence type="ECO:0000256" key="1">
    <source>
        <dbReference type="SAM" id="Phobius"/>
    </source>
</evidence>
<evidence type="ECO:0000313" key="3">
    <source>
        <dbReference type="Proteomes" id="UP000241394"/>
    </source>
</evidence>
<keyword evidence="3" id="KW-1185">Reference proteome</keyword>
<dbReference type="OrthoDB" id="10345190at2759"/>